<feature type="transmembrane region" description="Helical" evidence="18">
    <location>
        <begin position="409"/>
        <end position="427"/>
    </location>
</feature>
<dbReference type="InterPro" id="IPR044880">
    <property type="entry name" value="NCX_ion-bd_dom_sf"/>
</dbReference>
<dbReference type="FunFam" id="1.20.1420.30:FF:000009">
    <property type="entry name" value="sodium/potassium/calcium exchanger 5 isoform X2"/>
    <property type="match status" value="1"/>
</dbReference>
<dbReference type="PANTHER" id="PTHR10846">
    <property type="entry name" value="SODIUM/POTASSIUM/CALCIUM EXCHANGER"/>
    <property type="match status" value="1"/>
</dbReference>
<evidence type="ECO:0000256" key="3">
    <source>
        <dbReference type="ARBA" id="ARBA00022448"/>
    </source>
</evidence>
<evidence type="ECO:0000256" key="19">
    <source>
        <dbReference type="SAM" id="SignalP"/>
    </source>
</evidence>
<comment type="catalytic activity">
    <reaction evidence="17">
        <text>Ca(2+)(out) + K(+)(out) + 4 Na(+)(in) = Ca(2+)(in) + K(+)(in) + 4 Na(+)(out)</text>
        <dbReference type="Rhea" id="RHEA:69967"/>
        <dbReference type="ChEBI" id="CHEBI:29101"/>
        <dbReference type="ChEBI" id="CHEBI:29103"/>
        <dbReference type="ChEBI" id="CHEBI:29108"/>
    </reaction>
</comment>
<protein>
    <submittedName>
        <fullName evidence="22">Sodium/potassium/calcium exchanger 5 isoform X2</fullName>
    </submittedName>
</protein>
<dbReference type="Proteomes" id="UP000504628">
    <property type="component" value="Chromosome 1"/>
</dbReference>
<evidence type="ECO:0000256" key="16">
    <source>
        <dbReference type="ARBA" id="ARBA00023201"/>
    </source>
</evidence>
<comment type="subcellular location">
    <subcellularLocation>
        <location evidence="1">Membrane</location>
        <topology evidence="1">Multi-pass membrane protein</topology>
    </subcellularLocation>
</comment>
<dbReference type="GO" id="GO:0005802">
    <property type="term" value="C:trans-Golgi network"/>
    <property type="evidence" value="ECO:0007669"/>
    <property type="project" value="TreeGrafter"/>
</dbReference>
<keyword evidence="21" id="KW-1185">Reference proteome</keyword>
<dbReference type="InterPro" id="IPR004837">
    <property type="entry name" value="NaCa_Exmemb"/>
</dbReference>
<dbReference type="Gene3D" id="1.20.1420.30">
    <property type="entry name" value="NCX, central ion-binding region"/>
    <property type="match status" value="2"/>
</dbReference>
<evidence type="ECO:0000256" key="1">
    <source>
        <dbReference type="ARBA" id="ARBA00004141"/>
    </source>
</evidence>
<dbReference type="InterPro" id="IPR004481">
    <property type="entry name" value="K/Na/Ca-exchanger"/>
</dbReference>
<feature type="transmembrane region" description="Helical" evidence="18">
    <location>
        <begin position="439"/>
        <end position="457"/>
    </location>
</feature>
<dbReference type="GO" id="GO:0005262">
    <property type="term" value="F:calcium channel activity"/>
    <property type="evidence" value="ECO:0007669"/>
    <property type="project" value="TreeGrafter"/>
</dbReference>
<keyword evidence="3" id="KW-0813">Transport</keyword>
<name>A0A7E6EBU3_9CHIR</name>
<dbReference type="PANTHER" id="PTHR10846:SF61">
    <property type="entry name" value="SODIUM_POTASSIUM_CALCIUM EXCHANGER 5"/>
    <property type="match status" value="1"/>
</dbReference>
<evidence type="ECO:0000256" key="2">
    <source>
        <dbReference type="ARBA" id="ARBA00005364"/>
    </source>
</evidence>
<dbReference type="CTD" id="283652"/>
<reference evidence="22" key="1">
    <citation type="submission" date="2025-08" db="UniProtKB">
        <authorList>
            <consortium name="RefSeq"/>
        </authorList>
    </citation>
    <scope>IDENTIFICATION</scope>
    <source>
        <tissue evidence="22">Muscle</tissue>
    </source>
</reference>
<evidence type="ECO:0000313" key="21">
    <source>
        <dbReference type="Proteomes" id="UP000504628"/>
    </source>
</evidence>
<keyword evidence="5" id="KW-0633">Potassium transport</keyword>
<keyword evidence="10" id="KW-0769">Symport</keyword>
<feature type="transmembrane region" description="Helical" evidence="18">
    <location>
        <begin position="174"/>
        <end position="192"/>
    </location>
</feature>
<keyword evidence="6" id="KW-0109">Calcium transport</keyword>
<keyword evidence="15 18" id="KW-0472">Membrane</keyword>
<feature type="signal peptide" evidence="19">
    <location>
        <begin position="1"/>
        <end position="25"/>
    </location>
</feature>
<evidence type="ECO:0000259" key="20">
    <source>
        <dbReference type="Pfam" id="PF01699"/>
    </source>
</evidence>
<proteinExistence type="inferred from homology"/>
<sequence>MQTKGGPRWTRRALLLGILWATAHLPLPGASLPQRVPRATGNGTQCVISPSSEFPEGFFTKQERADGGIVIYFLIILYMFMAVSIVCDEYFLPSLEIISECVFITKGDIGISTILGSAIYNLLGISAACGLLSNVVSPLSCWPLLRDCVAYAVSAAAVLGTLLDNQVHWYEGTLLLLIYGLYVLVLCFDIKINHYIIKKCSPCCTRLAKAMEERSEQSLTGWEDEGQPFIRRQSRNDSGIFHEDSGYSQLSMSLHGLNQVSEDPPSIFNMPEADLKRVFWVLSLPIITLLFLTTPDCRRKFWKNYFVITFFMSALWISAFTYILVWMVTITGETLEIPDTIMGLTLLAAGTSIPDTIASVLVARKGKGDMAMSNIVGSNVFDMLCLGVPWLIKTAFINTSAPVEVNSRGLIYITISLNVSIIFLFLSVHFNGWKLDKKLGLACLLLYLGLATLSVLYELGIVGDNKISGCGG</sequence>
<organism evidence="21 22">
    <name type="scientific">Phyllostomus discolor</name>
    <name type="common">pale spear-nosed bat</name>
    <dbReference type="NCBI Taxonomy" id="89673"/>
    <lineage>
        <taxon>Eukaryota</taxon>
        <taxon>Metazoa</taxon>
        <taxon>Chordata</taxon>
        <taxon>Craniata</taxon>
        <taxon>Vertebrata</taxon>
        <taxon>Euteleostomi</taxon>
        <taxon>Mammalia</taxon>
        <taxon>Eutheria</taxon>
        <taxon>Laurasiatheria</taxon>
        <taxon>Chiroptera</taxon>
        <taxon>Yangochiroptera</taxon>
        <taxon>Phyllostomidae</taxon>
        <taxon>Phyllostominae</taxon>
        <taxon>Phyllostomus</taxon>
    </lineage>
</organism>
<evidence type="ECO:0000313" key="22">
    <source>
        <dbReference type="RefSeq" id="XP_035889081.1"/>
    </source>
</evidence>
<keyword evidence="11" id="KW-0630">Potassium</keyword>
<feature type="transmembrane region" description="Helical" evidence="18">
    <location>
        <begin position="305"/>
        <end position="329"/>
    </location>
</feature>
<evidence type="ECO:0000256" key="11">
    <source>
        <dbReference type="ARBA" id="ARBA00022958"/>
    </source>
</evidence>
<dbReference type="RefSeq" id="XP_035889081.1">
    <property type="nucleotide sequence ID" value="XM_036033188.1"/>
</dbReference>
<gene>
    <name evidence="22" type="primary">SLC24A5</name>
</gene>
<accession>A0A7E6EBU3</accession>
<feature type="domain" description="Sodium/calcium exchanger membrane region" evidence="20">
    <location>
        <begin position="101"/>
        <end position="187"/>
    </location>
</feature>
<evidence type="ECO:0000256" key="5">
    <source>
        <dbReference type="ARBA" id="ARBA00022538"/>
    </source>
</evidence>
<dbReference type="GO" id="GO:0006874">
    <property type="term" value="P:intracellular calcium ion homeostasis"/>
    <property type="evidence" value="ECO:0007669"/>
    <property type="project" value="TreeGrafter"/>
</dbReference>
<dbReference type="GeneID" id="114491576"/>
<evidence type="ECO:0000256" key="18">
    <source>
        <dbReference type="SAM" id="Phobius"/>
    </source>
</evidence>
<keyword evidence="12 18" id="KW-1133">Transmembrane helix</keyword>
<feature type="transmembrane region" description="Helical" evidence="18">
    <location>
        <begin position="113"/>
        <end position="136"/>
    </location>
</feature>
<keyword evidence="8 19" id="KW-0732">Signal</keyword>
<evidence type="ECO:0000256" key="14">
    <source>
        <dbReference type="ARBA" id="ARBA00023065"/>
    </source>
</evidence>
<comment type="similarity">
    <text evidence="2">Belongs to the Ca(2+):cation antiporter (CaCA) (TC 2.A.19) family. SLC24A subfamily.</text>
</comment>
<feature type="transmembrane region" description="Helical" evidence="18">
    <location>
        <begin position="69"/>
        <end position="92"/>
    </location>
</feature>
<keyword evidence="9" id="KW-0106">Calcium</keyword>
<evidence type="ECO:0000256" key="9">
    <source>
        <dbReference type="ARBA" id="ARBA00022837"/>
    </source>
</evidence>
<dbReference type="Pfam" id="PF01699">
    <property type="entry name" value="Na_Ca_ex"/>
    <property type="match status" value="2"/>
</dbReference>
<evidence type="ECO:0000256" key="12">
    <source>
        <dbReference type="ARBA" id="ARBA00022989"/>
    </source>
</evidence>
<evidence type="ECO:0000256" key="7">
    <source>
        <dbReference type="ARBA" id="ARBA00022692"/>
    </source>
</evidence>
<feature type="chain" id="PRO_5028955763" evidence="19">
    <location>
        <begin position="26"/>
        <end position="472"/>
    </location>
</feature>
<dbReference type="GO" id="GO:0015293">
    <property type="term" value="F:symporter activity"/>
    <property type="evidence" value="ECO:0007669"/>
    <property type="project" value="UniProtKB-KW"/>
</dbReference>
<evidence type="ECO:0000256" key="8">
    <source>
        <dbReference type="ARBA" id="ARBA00022729"/>
    </source>
</evidence>
<dbReference type="AlphaFoldDB" id="A0A7E6EBU3"/>
<evidence type="ECO:0000256" key="17">
    <source>
        <dbReference type="ARBA" id="ARBA00033627"/>
    </source>
</evidence>
<feature type="transmembrane region" description="Helical" evidence="18">
    <location>
        <begin position="375"/>
        <end position="397"/>
    </location>
</feature>
<feature type="domain" description="Sodium/calcium exchanger membrane region" evidence="20">
    <location>
        <begin position="307"/>
        <end position="454"/>
    </location>
</feature>
<evidence type="ECO:0000256" key="15">
    <source>
        <dbReference type="ARBA" id="ARBA00023136"/>
    </source>
</evidence>
<evidence type="ECO:0000256" key="4">
    <source>
        <dbReference type="ARBA" id="ARBA00022449"/>
    </source>
</evidence>
<evidence type="ECO:0000256" key="6">
    <source>
        <dbReference type="ARBA" id="ARBA00022568"/>
    </source>
</evidence>
<feature type="transmembrane region" description="Helical" evidence="18">
    <location>
        <begin position="341"/>
        <end position="363"/>
    </location>
</feature>
<dbReference type="GO" id="GO:0008273">
    <property type="term" value="F:calcium, potassium:sodium antiporter activity"/>
    <property type="evidence" value="ECO:0007669"/>
    <property type="project" value="TreeGrafter"/>
</dbReference>
<dbReference type="GO" id="GO:0016020">
    <property type="term" value="C:membrane"/>
    <property type="evidence" value="ECO:0007669"/>
    <property type="project" value="UniProtKB-SubCell"/>
</dbReference>
<keyword evidence="13" id="KW-0915">Sodium</keyword>
<evidence type="ECO:0000256" key="10">
    <source>
        <dbReference type="ARBA" id="ARBA00022847"/>
    </source>
</evidence>
<keyword evidence="16" id="KW-0739">Sodium transport</keyword>
<keyword evidence="14" id="KW-0406">Ion transport</keyword>
<evidence type="ECO:0000256" key="13">
    <source>
        <dbReference type="ARBA" id="ARBA00023053"/>
    </source>
</evidence>
<keyword evidence="4" id="KW-0050">Antiport</keyword>
<dbReference type="GO" id="GO:0030318">
    <property type="term" value="P:melanocyte differentiation"/>
    <property type="evidence" value="ECO:0007669"/>
    <property type="project" value="TreeGrafter"/>
</dbReference>
<keyword evidence="7 18" id="KW-0812">Transmembrane</keyword>